<proteinExistence type="predicted"/>
<dbReference type="EMBL" id="JAGGDJ010000011">
    <property type="protein sequence ID" value="MBO7745635.1"/>
    <property type="molecule type" value="Genomic_DNA"/>
</dbReference>
<evidence type="ECO:0000313" key="3">
    <source>
        <dbReference type="Proteomes" id="UP000670947"/>
    </source>
</evidence>
<dbReference type="Proteomes" id="UP000670947">
    <property type="component" value="Unassembled WGS sequence"/>
</dbReference>
<feature type="region of interest" description="Disordered" evidence="1">
    <location>
        <begin position="53"/>
        <end position="89"/>
    </location>
</feature>
<gene>
    <name evidence="2" type="ORF">I8J29_15600</name>
</gene>
<comment type="caution">
    <text evidence="2">The sequence shown here is derived from an EMBL/GenBank/DDBJ whole genome shotgun (WGS) entry which is preliminary data.</text>
</comment>
<protein>
    <recommendedName>
        <fullName evidence="4">DUF4025 domain-containing protein</fullName>
    </recommendedName>
</protein>
<feature type="region of interest" description="Disordered" evidence="1">
    <location>
        <begin position="1"/>
        <end position="33"/>
    </location>
</feature>
<reference evidence="2 3" key="1">
    <citation type="submission" date="2021-03" db="EMBL/GenBank/DDBJ databases">
        <title>Paenibacillus artemisicola MWE-103 whole genome sequence.</title>
        <authorList>
            <person name="Ham Y.J."/>
        </authorList>
    </citation>
    <scope>NUCLEOTIDE SEQUENCE [LARGE SCALE GENOMIC DNA]</scope>
    <source>
        <strain evidence="2 3">MWE-103</strain>
    </source>
</reference>
<accession>A0ABS3WBE3</accession>
<evidence type="ECO:0008006" key="4">
    <source>
        <dbReference type="Google" id="ProtNLM"/>
    </source>
</evidence>
<dbReference type="RefSeq" id="WP_208848556.1">
    <property type="nucleotide sequence ID" value="NZ_JAGGDJ010000011.1"/>
</dbReference>
<keyword evidence="3" id="KW-1185">Reference proteome</keyword>
<evidence type="ECO:0000256" key="1">
    <source>
        <dbReference type="SAM" id="MobiDB-lite"/>
    </source>
</evidence>
<feature type="compositionally biased region" description="Basic and acidic residues" evidence="1">
    <location>
        <begin position="53"/>
        <end position="76"/>
    </location>
</feature>
<name>A0ABS3WBE3_9BACL</name>
<evidence type="ECO:0000313" key="2">
    <source>
        <dbReference type="EMBL" id="MBO7745635.1"/>
    </source>
</evidence>
<feature type="compositionally biased region" description="Basic residues" evidence="1">
    <location>
        <begin position="77"/>
        <end position="89"/>
    </location>
</feature>
<organism evidence="2 3">
    <name type="scientific">Paenibacillus artemisiicola</name>
    <dbReference type="NCBI Taxonomy" id="1172618"/>
    <lineage>
        <taxon>Bacteria</taxon>
        <taxon>Bacillati</taxon>
        <taxon>Bacillota</taxon>
        <taxon>Bacilli</taxon>
        <taxon>Bacillales</taxon>
        <taxon>Paenibacillaceae</taxon>
        <taxon>Paenibacillus</taxon>
    </lineage>
</organism>
<sequence length="89" mass="10380">MTKRNRDEYGEMYNETSNTAAGINTPKDHEGCGPIDMVSDAVEAFVDNVQHTFDHAERRDEHGALDDETDAYDHREHVQRHQRHDRHSY</sequence>